<dbReference type="Proteomes" id="UP000515789">
    <property type="component" value="Chromosome"/>
</dbReference>
<gene>
    <name evidence="1" type="ORF">E5259_05420</name>
    <name evidence="2" type="ORF">E5259_18010</name>
    <name evidence="3" type="ORF">E5259_19280</name>
</gene>
<proteinExistence type="predicted"/>
<organism evidence="1 4">
    <name type="scientific">Blautia producta</name>
    <dbReference type="NCBI Taxonomy" id="33035"/>
    <lineage>
        <taxon>Bacteria</taxon>
        <taxon>Bacillati</taxon>
        <taxon>Bacillota</taxon>
        <taxon>Clostridia</taxon>
        <taxon>Lachnospirales</taxon>
        <taxon>Lachnospiraceae</taxon>
        <taxon>Blautia</taxon>
    </lineage>
</organism>
<evidence type="ECO:0000313" key="1">
    <source>
        <dbReference type="EMBL" id="QMW77087.1"/>
    </source>
</evidence>
<dbReference type="EMBL" id="CP039126">
    <property type="protein sequence ID" value="QMW77087.1"/>
    <property type="molecule type" value="Genomic_DNA"/>
</dbReference>
<accession>A0A7G5MR44</accession>
<evidence type="ECO:0000313" key="3">
    <source>
        <dbReference type="EMBL" id="QMW79568.1"/>
    </source>
</evidence>
<name>A0A7G5MR44_9FIRM</name>
<protein>
    <submittedName>
        <fullName evidence="1">Uncharacterized protein</fullName>
    </submittedName>
</protein>
<dbReference type="EMBL" id="CP039126">
    <property type="protein sequence ID" value="QMW79568.1"/>
    <property type="molecule type" value="Genomic_DNA"/>
</dbReference>
<evidence type="ECO:0000313" key="4">
    <source>
        <dbReference type="Proteomes" id="UP000515789"/>
    </source>
</evidence>
<dbReference type="RefSeq" id="WP_018597332.1">
    <property type="nucleotide sequence ID" value="NZ_CABLBP010000049.1"/>
</dbReference>
<sequence length="117" mass="13247">MFLNKTMFKKWIKDAFNHGGLTVGYIFDTNWSAYRILQSKKTGSLIALSESLYRIIDLKELEDESAPMGPSARNEQGDLLIWKNQNSALAVCSSKLGDDGNRVLEALESIDFRKEDK</sequence>
<evidence type="ECO:0000313" key="2">
    <source>
        <dbReference type="EMBL" id="QMW79344.1"/>
    </source>
</evidence>
<dbReference type="AlphaFoldDB" id="A0A7G5MR44"/>
<reference evidence="1 4" key="1">
    <citation type="submission" date="2019-04" db="EMBL/GenBank/DDBJ databases">
        <authorList>
            <person name="Schori C."/>
            <person name="Ahrens C."/>
        </authorList>
    </citation>
    <scope>NUCLEOTIDE SEQUENCE [LARGE SCALE GENOMIC DNA]</scope>
    <source>
        <strain evidence="1 4">DSM 2950</strain>
    </source>
</reference>
<dbReference type="GeneID" id="75055079"/>
<dbReference type="EMBL" id="CP039126">
    <property type="protein sequence ID" value="QMW79344.1"/>
    <property type="molecule type" value="Genomic_DNA"/>
</dbReference>